<comment type="function">
    <text evidence="9">Mediates the uptake of pyruvate into mitochondria.</text>
</comment>
<evidence type="ECO:0000256" key="5">
    <source>
        <dbReference type="ARBA" id="ARBA00022792"/>
    </source>
</evidence>
<evidence type="ECO:0000256" key="8">
    <source>
        <dbReference type="ARBA" id="ARBA00023136"/>
    </source>
</evidence>
<dbReference type="Proteomes" id="UP001497497">
    <property type="component" value="Unassembled WGS sequence"/>
</dbReference>
<dbReference type="AlphaFoldDB" id="A0AAV2I771"/>
<gene>
    <name evidence="10" type="ORF">GSLYS_00016196001</name>
</gene>
<keyword evidence="6" id="KW-1133">Transmembrane helix</keyword>
<keyword evidence="3 9" id="KW-0813">Transport</keyword>
<evidence type="ECO:0000256" key="9">
    <source>
        <dbReference type="RuleBase" id="RU363100"/>
    </source>
</evidence>
<proteinExistence type="inferred from homology"/>
<keyword evidence="5 9" id="KW-0999">Mitochondrion inner membrane</keyword>
<name>A0AAV2I771_LYMST</name>
<comment type="subcellular location">
    <subcellularLocation>
        <location evidence="1 9">Mitochondrion inner membrane</location>
        <topology evidence="1 9">Multi-pass membrane protein</topology>
    </subcellularLocation>
</comment>
<protein>
    <recommendedName>
        <fullName evidence="9">Mitochondrial pyruvate carrier</fullName>
    </recommendedName>
</protein>
<evidence type="ECO:0000256" key="3">
    <source>
        <dbReference type="ARBA" id="ARBA00022448"/>
    </source>
</evidence>
<keyword evidence="8" id="KW-0472">Membrane</keyword>
<dbReference type="EMBL" id="CAXITT010000499">
    <property type="protein sequence ID" value="CAL1542662.1"/>
    <property type="molecule type" value="Genomic_DNA"/>
</dbReference>
<evidence type="ECO:0000256" key="7">
    <source>
        <dbReference type="ARBA" id="ARBA00023128"/>
    </source>
</evidence>
<evidence type="ECO:0000313" key="11">
    <source>
        <dbReference type="Proteomes" id="UP001497497"/>
    </source>
</evidence>
<evidence type="ECO:0000256" key="1">
    <source>
        <dbReference type="ARBA" id="ARBA00004448"/>
    </source>
</evidence>
<evidence type="ECO:0000256" key="6">
    <source>
        <dbReference type="ARBA" id="ARBA00022989"/>
    </source>
</evidence>
<dbReference type="PANTHER" id="PTHR14154">
    <property type="entry name" value="UPF0041 BRAIN PROTEIN 44-RELATED"/>
    <property type="match status" value="1"/>
</dbReference>
<dbReference type="Pfam" id="PF03650">
    <property type="entry name" value="MPC"/>
    <property type="match status" value="1"/>
</dbReference>
<dbReference type="InterPro" id="IPR005336">
    <property type="entry name" value="MPC"/>
</dbReference>
<sequence>MVRLMPRFATNFYLYIIRSAEPKVPPKLRPLWEHPAGPKTIFFWSPFAKWLLVIAGLGDISRPAEKLSLRQSSALCVTGFIWSRYSLVIIPKNWSLFAVNFFTGLTGTMQLSRIAHHEYVVKPQRETEAIERLHKKYIAVVENGAEVKQ</sequence>
<evidence type="ECO:0000256" key="2">
    <source>
        <dbReference type="ARBA" id="ARBA00006416"/>
    </source>
</evidence>
<organism evidence="10 11">
    <name type="scientific">Lymnaea stagnalis</name>
    <name type="common">Great pond snail</name>
    <name type="synonym">Helix stagnalis</name>
    <dbReference type="NCBI Taxonomy" id="6523"/>
    <lineage>
        <taxon>Eukaryota</taxon>
        <taxon>Metazoa</taxon>
        <taxon>Spiralia</taxon>
        <taxon>Lophotrochozoa</taxon>
        <taxon>Mollusca</taxon>
        <taxon>Gastropoda</taxon>
        <taxon>Heterobranchia</taxon>
        <taxon>Euthyneura</taxon>
        <taxon>Panpulmonata</taxon>
        <taxon>Hygrophila</taxon>
        <taxon>Lymnaeoidea</taxon>
        <taxon>Lymnaeidae</taxon>
        <taxon>Lymnaea</taxon>
    </lineage>
</organism>
<accession>A0AAV2I771</accession>
<evidence type="ECO:0000313" key="10">
    <source>
        <dbReference type="EMBL" id="CAL1542662.1"/>
    </source>
</evidence>
<dbReference type="GO" id="GO:0005743">
    <property type="term" value="C:mitochondrial inner membrane"/>
    <property type="evidence" value="ECO:0007669"/>
    <property type="project" value="UniProtKB-SubCell"/>
</dbReference>
<dbReference type="GO" id="GO:0006850">
    <property type="term" value="P:pyruvate import into mitochondria"/>
    <property type="evidence" value="ECO:0007669"/>
    <property type="project" value="InterPro"/>
</dbReference>
<comment type="caution">
    <text evidence="10">The sequence shown here is derived from an EMBL/GenBank/DDBJ whole genome shotgun (WGS) entry which is preliminary data.</text>
</comment>
<keyword evidence="11" id="KW-1185">Reference proteome</keyword>
<comment type="similarity">
    <text evidence="2 9">Belongs to the mitochondrial pyruvate carrier (MPC) (TC 2.A.105) family.</text>
</comment>
<keyword evidence="7 9" id="KW-0496">Mitochondrion</keyword>
<keyword evidence="4" id="KW-0812">Transmembrane</keyword>
<evidence type="ECO:0000256" key="4">
    <source>
        <dbReference type="ARBA" id="ARBA00022692"/>
    </source>
</evidence>
<reference evidence="10 11" key="1">
    <citation type="submission" date="2024-04" db="EMBL/GenBank/DDBJ databases">
        <authorList>
            <consortium name="Genoscope - CEA"/>
            <person name="William W."/>
        </authorList>
    </citation>
    <scope>NUCLEOTIDE SEQUENCE [LARGE SCALE GENOMIC DNA]</scope>
</reference>